<dbReference type="PROSITE" id="PS51257">
    <property type="entry name" value="PROKAR_LIPOPROTEIN"/>
    <property type="match status" value="1"/>
</dbReference>
<dbReference type="SUPFAM" id="SSF52833">
    <property type="entry name" value="Thioredoxin-like"/>
    <property type="match status" value="1"/>
</dbReference>
<accession>A0ABN6ETN1</accession>
<keyword evidence="1" id="KW-0676">Redox-active center</keyword>
<evidence type="ECO:0000259" key="3">
    <source>
        <dbReference type="PROSITE" id="PS51352"/>
    </source>
</evidence>
<reference evidence="4" key="1">
    <citation type="journal article" date="2022" name="Arch. Microbiol.">
        <title>Pseudodesulfovibrio sediminis sp. nov., a mesophilic and neutrophilic sulfate-reducing bacterium isolated from sediment of a brackish lake.</title>
        <authorList>
            <person name="Takahashi A."/>
            <person name="Kojima H."/>
            <person name="Watanabe M."/>
            <person name="Fukui M."/>
        </authorList>
    </citation>
    <scope>NUCLEOTIDE SEQUENCE</scope>
    <source>
        <strain evidence="4">SF6</strain>
    </source>
</reference>
<dbReference type="Gene3D" id="3.40.30.10">
    <property type="entry name" value="Glutaredoxin"/>
    <property type="match status" value="1"/>
</dbReference>
<feature type="signal peptide" evidence="2">
    <location>
        <begin position="1"/>
        <end position="21"/>
    </location>
</feature>
<dbReference type="PROSITE" id="PS51352">
    <property type="entry name" value="THIOREDOXIN_2"/>
    <property type="match status" value="1"/>
</dbReference>
<evidence type="ECO:0000256" key="2">
    <source>
        <dbReference type="SAM" id="SignalP"/>
    </source>
</evidence>
<feature type="domain" description="Thioredoxin" evidence="3">
    <location>
        <begin position="27"/>
        <end position="176"/>
    </location>
</feature>
<gene>
    <name evidence="4" type="ORF">PSDVSF_20600</name>
</gene>
<name>A0ABN6ETN1_9BACT</name>
<feature type="chain" id="PRO_5047474370" description="Thioredoxin domain-containing protein" evidence="2">
    <location>
        <begin position="22"/>
        <end position="176"/>
    </location>
</feature>
<sequence>MNILQRIAVVLLLMVGLVACSEEPGAQAESAEAPEAMTVAVAPESEIGSMKLSELKTFLADNGDKPTFIVVWTTWCPSCKQQLPELEQLYATHGDKANILAVSLDKSKDVVETFFEKKGALKLPTYWSDEALAAEFGIEAIPTLLIFNKDGELVFQEAGVYPHSMLTVVVDKMVNE</sequence>
<keyword evidence="5" id="KW-1185">Reference proteome</keyword>
<dbReference type="InterPro" id="IPR012336">
    <property type="entry name" value="Thioredoxin-like_fold"/>
</dbReference>
<dbReference type="EMBL" id="AP024485">
    <property type="protein sequence ID" value="BCS88818.1"/>
    <property type="molecule type" value="Genomic_DNA"/>
</dbReference>
<evidence type="ECO:0000256" key="1">
    <source>
        <dbReference type="ARBA" id="ARBA00023284"/>
    </source>
</evidence>
<proteinExistence type="predicted"/>
<dbReference type="Pfam" id="PF13905">
    <property type="entry name" value="Thioredoxin_8"/>
    <property type="match status" value="1"/>
</dbReference>
<evidence type="ECO:0000313" key="4">
    <source>
        <dbReference type="EMBL" id="BCS88818.1"/>
    </source>
</evidence>
<dbReference type="InterPro" id="IPR050553">
    <property type="entry name" value="Thioredoxin_ResA/DsbE_sf"/>
</dbReference>
<dbReference type="InterPro" id="IPR036249">
    <property type="entry name" value="Thioredoxin-like_sf"/>
</dbReference>
<protein>
    <recommendedName>
        <fullName evidence="3">Thioredoxin domain-containing protein</fullName>
    </recommendedName>
</protein>
<dbReference type="PANTHER" id="PTHR42852">
    <property type="entry name" value="THIOL:DISULFIDE INTERCHANGE PROTEIN DSBE"/>
    <property type="match status" value="1"/>
</dbReference>
<dbReference type="InterPro" id="IPR017937">
    <property type="entry name" value="Thioredoxin_CS"/>
</dbReference>
<evidence type="ECO:0000313" key="5">
    <source>
        <dbReference type="Proteomes" id="UP001053296"/>
    </source>
</evidence>
<dbReference type="Proteomes" id="UP001053296">
    <property type="component" value="Chromosome"/>
</dbReference>
<dbReference type="PANTHER" id="PTHR42852:SF17">
    <property type="entry name" value="THIOREDOXIN-LIKE PROTEIN HI_1115"/>
    <property type="match status" value="1"/>
</dbReference>
<dbReference type="InterPro" id="IPR013766">
    <property type="entry name" value="Thioredoxin_domain"/>
</dbReference>
<dbReference type="CDD" id="cd02966">
    <property type="entry name" value="TlpA_like_family"/>
    <property type="match status" value="1"/>
</dbReference>
<organism evidence="4 5">
    <name type="scientific">Pseudodesulfovibrio sediminis</name>
    <dbReference type="NCBI Taxonomy" id="2810563"/>
    <lineage>
        <taxon>Bacteria</taxon>
        <taxon>Pseudomonadati</taxon>
        <taxon>Thermodesulfobacteriota</taxon>
        <taxon>Desulfovibrionia</taxon>
        <taxon>Desulfovibrionales</taxon>
        <taxon>Desulfovibrionaceae</taxon>
    </lineage>
</organism>
<dbReference type="PROSITE" id="PS00194">
    <property type="entry name" value="THIOREDOXIN_1"/>
    <property type="match status" value="1"/>
</dbReference>
<keyword evidence="2" id="KW-0732">Signal</keyword>
<dbReference type="RefSeq" id="WP_229590803.1">
    <property type="nucleotide sequence ID" value="NZ_AP024485.1"/>
</dbReference>